<protein>
    <submittedName>
        <fullName evidence="1">Uncharacterized protein</fullName>
    </submittedName>
</protein>
<gene>
    <name evidence="1" type="ORF">Esi_0264_0035</name>
</gene>
<dbReference type="InParanoid" id="D8LJS9"/>
<evidence type="ECO:0000313" key="2">
    <source>
        <dbReference type="Proteomes" id="UP000002630"/>
    </source>
</evidence>
<dbReference type="EMBL" id="FN649751">
    <property type="protein sequence ID" value="CBN75999.1"/>
    <property type="molecule type" value="Genomic_DNA"/>
</dbReference>
<dbReference type="Proteomes" id="UP000002630">
    <property type="component" value="Linkage Group LG26"/>
</dbReference>
<sequence>MPLFGAALGSTWMRMRVCVMGDGRVLQLENTWTKPACQGCMEIWRQLPPRRGPHNLQVAACEQSM</sequence>
<reference evidence="1 2" key="1">
    <citation type="journal article" date="2010" name="Nature">
        <title>The Ectocarpus genome and the independent evolution of multicellularity in brown algae.</title>
        <authorList>
            <person name="Cock J.M."/>
            <person name="Sterck L."/>
            <person name="Rouze P."/>
            <person name="Scornet D."/>
            <person name="Allen A.E."/>
            <person name="Amoutzias G."/>
            <person name="Anthouard V."/>
            <person name="Artiguenave F."/>
            <person name="Aury J.M."/>
            <person name="Badger J.H."/>
            <person name="Beszteri B."/>
            <person name="Billiau K."/>
            <person name="Bonnet E."/>
            <person name="Bothwell J.H."/>
            <person name="Bowler C."/>
            <person name="Boyen C."/>
            <person name="Brownlee C."/>
            <person name="Carrano C.J."/>
            <person name="Charrier B."/>
            <person name="Cho G.Y."/>
            <person name="Coelho S.M."/>
            <person name="Collen J."/>
            <person name="Corre E."/>
            <person name="Da Silva C."/>
            <person name="Delage L."/>
            <person name="Delaroque N."/>
            <person name="Dittami S.M."/>
            <person name="Doulbeau S."/>
            <person name="Elias M."/>
            <person name="Farnham G."/>
            <person name="Gachon C.M."/>
            <person name="Gschloessl B."/>
            <person name="Heesch S."/>
            <person name="Jabbari K."/>
            <person name="Jubin C."/>
            <person name="Kawai H."/>
            <person name="Kimura K."/>
            <person name="Kloareg B."/>
            <person name="Kupper F.C."/>
            <person name="Lang D."/>
            <person name="Le Bail A."/>
            <person name="Leblanc C."/>
            <person name="Lerouge P."/>
            <person name="Lohr M."/>
            <person name="Lopez P.J."/>
            <person name="Martens C."/>
            <person name="Maumus F."/>
            <person name="Michel G."/>
            <person name="Miranda-Saavedra D."/>
            <person name="Morales J."/>
            <person name="Moreau H."/>
            <person name="Motomura T."/>
            <person name="Nagasato C."/>
            <person name="Napoli C.A."/>
            <person name="Nelson D.R."/>
            <person name="Nyvall-Collen P."/>
            <person name="Peters A.F."/>
            <person name="Pommier C."/>
            <person name="Potin P."/>
            <person name="Poulain J."/>
            <person name="Quesneville H."/>
            <person name="Read B."/>
            <person name="Rensing S.A."/>
            <person name="Ritter A."/>
            <person name="Rousvoal S."/>
            <person name="Samanta M."/>
            <person name="Samson G."/>
            <person name="Schroeder D.C."/>
            <person name="Segurens B."/>
            <person name="Strittmatter M."/>
            <person name="Tonon T."/>
            <person name="Tregear J.W."/>
            <person name="Valentin K."/>
            <person name="von Dassow P."/>
            <person name="Yamagishi T."/>
            <person name="Van de Peer Y."/>
            <person name="Wincker P."/>
        </authorList>
    </citation>
    <scope>NUCLEOTIDE SEQUENCE [LARGE SCALE GENOMIC DNA]</scope>
    <source>
        <strain evidence="2">Ec32 / CCAP1310/4</strain>
    </source>
</reference>
<dbReference type="AlphaFoldDB" id="D8LJS9"/>
<accession>D8LJS9</accession>
<name>D8LJS9_ECTSI</name>
<organism evidence="1 2">
    <name type="scientific">Ectocarpus siliculosus</name>
    <name type="common">Brown alga</name>
    <name type="synonym">Conferva siliculosa</name>
    <dbReference type="NCBI Taxonomy" id="2880"/>
    <lineage>
        <taxon>Eukaryota</taxon>
        <taxon>Sar</taxon>
        <taxon>Stramenopiles</taxon>
        <taxon>Ochrophyta</taxon>
        <taxon>PX clade</taxon>
        <taxon>Phaeophyceae</taxon>
        <taxon>Ectocarpales</taxon>
        <taxon>Ectocarpaceae</taxon>
        <taxon>Ectocarpus</taxon>
    </lineage>
</organism>
<evidence type="ECO:0000313" key="1">
    <source>
        <dbReference type="EMBL" id="CBN75999.1"/>
    </source>
</evidence>
<proteinExistence type="predicted"/>
<keyword evidence="2" id="KW-1185">Reference proteome</keyword>
<dbReference type="EMBL" id="FN648447">
    <property type="protein sequence ID" value="CBN75999.1"/>
    <property type="molecule type" value="Genomic_DNA"/>
</dbReference>